<evidence type="ECO:0000313" key="2">
    <source>
        <dbReference type="EMBL" id="GFG75412.1"/>
    </source>
</evidence>
<reference evidence="2 3" key="1">
    <citation type="journal article" date="2019" name="Emerg. Microbes Infect.">
        <title>Comprehensive subspecies identification of 175 nontuberculous mycobacteria species based on 7547 genomic profiles.</title>
        <authorList>
            <person name="Matsumoto Y."/>
            <person name="Kinjo T."/>
            <person name="Motooka D."/>
            <person name="Nabeya D."/>
            <person name="Jung N."/>
            <person name="Uechi K."/>
            <person name="Horii T."/>
            <person name="Iida T."/>
            <person name="Fujita J."/>
            <person name="Nakamura S."/>
        </authorList>
    </citation>
    <scope>NUCLEOTIDE SEQUENCE [LARGE SCALE GENOMIC DNA]</scope>
    <source>
        <strain evidence="2 3">JCM 17322</strain>
    </source>
</reference>
<gene>
    <name evidence="2" type="ORF">MBOT_27770</name>
</gene>
<name>A0A7I9Y025_9MYCO</name>
<comment type="caution">
    <text evidence="2">The sequence shown here is derived from an EMBL/GenBank/DDBJ whole genome shotgun (WGS) entry which is preliminary data.</text>
</comment>
<evidence type="ECO:0000313" key="3">
    <source>
        <dbReference type="Proteomes" id="UP000465361"/>
    </source>
</evidence>
<proteinExistence type="predicted"/>
<keyword evidence="1" id="KW-0732">Signal</keyword>
<protein>
    <recommendedName>
        <fullName evidence="4">Secreted protein</fullName>
    </recommendedName>
</protein>
<keyword evidence="3" id="KW-1185">Reference proteome</keyword>
<feature type="chain" id="PRO_5029577834" description="Secreted protein" evidence="1">
    <location>
        <begin position="46"/>
        <end position="207"/>
    </location>
</feature>
<sequence>MIAQRMRSCCVSRGRQAARWGTATVLGGGAIAAAAMLAAAGPARADDTTLIDTATSDLSTADGDLSTALKDLGTSATPFDKFGIDQAIALQHFSLLEDQQLLSAEDCLIAHSNPIEASVVQLLSNVFDEAIYQQAVNSLDTDQALEAAVAATTSATAAPSVADIAAALPAPSDYIGPLPQGVVHAGVVALGDAALATVSNTIIGFGW</sequence>
<dbReference type="AlphaFoldDB" id="A0A7I9Y025"/>
<dbReference type="EMBL" id="BLKW01000004">
    <property type="protein sequence ID" value="GFG75412.1"/>
    <property type="molecule type" value="Genomic_DNA"/>
</dbReference>
<evidence type="ECO:0000256" key="1">
    <source>
        <dbReference type="SAM" id="SignalP"/>
    </source>
</evidence>
<evidence type="ECO:0008006" key="4">
    <source>
        <dbReference type="Google" id="ProtNLM"/>
    </source>
</evidence>
<dbReference type="Proteomes" id="UP000465361">
    <property type="component" value="Unassembled WGS sequence"/>
</dbReference>
<organism evidence="2 3">
    <name type="scientific">Mycobacterium botniense</name>
    <dbReference type="NCBI Taxonomy" id="84962"/>
    <lineage>
        <taxon>Bacteria</taxon>
        <taxon>Bacillati</taxon>
        <taxon>Actinomycetota</taxon>
        <taxon>Actinomycetes</taxon>
        <taxon>Mycobacteriales</taxon>
        <taxon>Mycobacteriaceae</taxon>
        <taxon>Mycobacterium</taxon>
    </lineage>
</organism>
<accession>A0A7I9Y025</accession>
<feature type="signal peptide" evidence="1">
    <location>
        <begin position="1"/>
        <end position="45"/>
    </location>
</feature>